<organism evidence="2 3">
    <name type="scientific">Mycteria americana</name>
    <name type="common">Wood stork</name>
    <dbReference type="NCBI Taxonomy" id="33587"/>
    <lineage>
        <taxon>Eukaryota</taxon>
        <taxon>Metazoa</taxon>
        <taxon>Chordata</taxon>
        <taxon>Craniata</taxon>
        <taxon>Vertebrata</taxon>
        <taxon>Euteleostomi</taxon>
        <taxon>Archelosauria</taxon>
        <taxon>Archosauria</taxon>
        <taxon>Dinosauria</taxon>
        <taxon>Saurischia</taxon>
        <taxon>Theropoda</taxon>
        <taxon>Coelurosauria</taxon>
        <taxon>Aves</taxon>
        <taxon>Neognathae</taxon>
        <taxon>Neoaves</taxon>
        <taxon>Aequornithes</taxon>
        <taxon>Ciconiiformes</taxon>
        <taxon>Ciconiidae</taxon>
        <taxon>Mycteria</taxon>
    </lineage>
</organism>
<dbReference type="Proteomes" id="UP001333110">
    <property type="component" value="Unassembled WGS sequence"/>
</dbReference>
<evidence type="ECO:0000256" key="1">
    <source>
        <dbReference type="SAM" id="MobiDB-lite"/>
    </source>
</evidence>
<feature type="region of interest" description="Disordered" evidence="1">
    <location>
        <begin position="129"/>
        <end position="165"/>
    </location>
</feature>
<keyword evidence="3" id="KW-1185">Reference proteome</keyword>
<gene>
    <name evidence="2" type="ORF">QYF61_014993</name>
</gene>
<evidence type="ECO:0000313" key="3">
    <source>
        <dbReference type="Proteomes" id="UP001333110"/>
    </source>
</evidence>
<sequence length="165" mass="18231">MIKHLKYLMSEEAERAGTVQPGAEKAQGALTNVYKYLMAGSKKGGARLFSVVSGDTGDNGHKLKYRRSHLNLKSGTGSPQLWSLYQGQRARGGGEQDRDVRDVESASEDTWFRVLPDLTTYGQRSHRADLRKGLATTQETPCDHTPPPAPAQNIENFLEQEPCKS</sequence>
<dbReference type="AlphaFoldDB" id="A0AAN7SIA0"/>
<reference evidence="2 3" key="1">
    <citation type="journal article" date="2023" name="J. Hered.">
        <title>Chromosome-level genome of the wood stork (Mycteria americana) provides insight into avian chromosome evolution.</title>
        <authorList>
            <person name="Flamio R. Jr."/>
            <person name="Ramstad K.M."/>
        </authorList>
    </citation>
    <scope>NUCLEOTIDE SEQUENCE [LARGE SCALE GENOMIC DNA]</scope>
    <source>
        <strain evidence="2">JAX WOST 10</strain>
    </source>
</reference>
<name>A0AAN7SIA0_MYCAM</name>
<evidence type="ECO:0000313" key="2">
    <source>
        <dbReference type="EMBL" id="KAK4831061.1"/>
    </source>
</evidence>
<protein>
    <submittedName>
        <fullName evidence="2">Uncharacterized protein</fullName>
    </submittedName>
</protein>
<dbReference type="EMBL" id="JAUNZN010000001">
    <property type="protein sequence ID" value="KAK4831061.1"/>
    <property type="molecule type" value="Genomic_DNA"/>
</dbReference>
<proteinExistence type="predicted"/>
<accession>A0AAN7SIA0</accession>
<comment type="caution">
    <text evidence="2">The sequence shown here is derived from an EMBL/GenBank/DDBJ whole genome shotgun (WGS) entry which is preliminary data.</text>
</comment>